<dbReference type="SUPFAM" id="SSF52540">
    <property type="entry name" value="P-loop containing nucleoside triphosphate hydrolases"/>
    <property type="match status" value="1"/>
</dbReference>
<dbReference type="InterPro" id="IPR006169">
    <property type="entry name" value="GTP1_OBG_dom"/>
</dbReference>
<dbReference type="Gene3D" id="2.70.210.12">
    <property type="entry name" value="GTP1/OBG domain"/>
    <property type="match status" value="1"/>
</dbReference>
<dbReference type="Pfam" id="PF01926">
    <property type="entry name" value="MMR_HSR1"/>
    <property type="match status" value="1"/>
</dbReference>
<dbReference type="NCBIfam" id="NF008956">
    <property type="entry name" value="PRK12299.1"/>
    <property type="match status" value="1"/>
</dbReference>
<dbReference type="GO" id="GO:0003924">
    <property type="term" value="F:GTPase activity"/>
    <property type="evidence" value="ECO:0007669"/>
    <property type="project" value="UniProtKB-UniRule"/>
</dbReference>
<dbReference type="PROSITE" id="PS51883">
    <property type="entry name" value="OBG"/>
    <property type="match status" value="1"/>
</dbReference>
<evidence type="ECO:0000256" key="3">
    <source>
        <dbReference type="ARBA" id="ARBA00022723"/>
    </source>
</evidence>
<keyword evidence="4 8" id="KW-0547">Nucleotide-binding</keyword>
<dbReference type="EC" id="3.6.5.-" evidence="8"/>
<evidence type="ECO:0000256" key="8">
    <source>
        <dbReference type="HAMAP-Rule" id="MF_01454"/>
    </source>
</evidence>
<keyword evidence="3 8" id="KW-0479">Metal-binding</keyword>
<dbReference type="InterPro" id="IPR006073">
    <property type="entry name" value="GTP-bd"/>
</dbReference>
<keyword evidence="7 8" id="KW-0342">GTP-binding</keyword>
<dbReference type="InterPro" id="IPR045086">
    <property type="entry name" value="OBG_GTPase"/>
</dbReference>
<feature type="binding site" evidence="8">
    <location>
        <begin position="186"/>
        <end position="190"/>
    </location>
    <ligand>
        <name>GTP</name>
        <dbReference type="ChEBI" id="CHEBI:37565"/>
    </ligand>
</feature>
<name>A0A0G0HRZ0_9BACT</name>
<comment type="similarity">
    <text evidence="1 8">Belongs to the TRAFAC class OBG-HflX-like GTPase superfamily. OBG GTPase family.</text>
</comment>
<dbReference type="InterPro" id="IPR006074">
    <property type="entry name" value="GTP1-OBG_CS"/>
</dbReference>
<dbReference type="SUPFAM" id="SSF82051">
    <property type="entry name" value="Obg GTP-binding protein N-terminal domain"/>
    <property type="match status" value="1"/>
</dbReference>
<dbReference type="Gene3D" id="3.40.50.300">
    <property type="entry name" value="P-loop containing nucleotide triphosphate hydrolases"/>
    <property type="match status" value="1"/>
</dbReference>
<evidence type="ECO:0000256" key="6">
    <source>
        <dbReference type="ARBA" id="ARBA00022842"/>
    </source>
</evidence>
<evidence type="ECO:0000313" key="12">
    <source>
        <dbReference type="Proteomes" id="UP000034448"/>
    </source>
</evidence>
<dbReference type="Proteomes" id="UP000034448">
    <property type="component" value="Unassembled WGS sequence"/>
</dbReference>
<dbReference type="InterPro" id="IPR014100">
    <property type="entry name" value="GTP-bd_Obg/CgtA"/>
</dbReference>
<feature type="domain" description="Obg" evidence="10">
    <location>
        <begin position="1"/>
        <end position="154"/>
    </location>
</feature>
<dbReference type="InterPro" id="IPR031167">
    <property type="entry name" value="G_OBG"/>
</dbReference>
<dbReference type="PROSITE" id="PS51710">
    <property type="entry name" value="G_OBG"/>
    <property type="match status" value="1"/>
</dbReference>
<gene>
    <name evidence="8" type="primary">obg</name>
    <name evidence="11" type="ORF">US28_C0029G0019</name>
</gene>
<dbReference type="NCBIfam" id="TIGR02729">
    <property type="entry name" value="Obg_CgtA"/>
    <property type="match status" value="1"/>
</dbReference>
<accession>A0A0G0HRZ0</accession>
<evidence type="ECO:0000259" key="9">
    <source>
        <dbReference type="PROSITE" id="PS51710"/>
    </source>
</evidence>
<dbReference type="AlphaFoldDB" id="A0A0G0HRZ0"/>
<evidence type="ECO:0000256" key="2">
    <source>
        <dbReference type="ARBA" id="ARBA00022490"/>
    </source>
</evidence>
<dbReference type="HAMAP" id="MF_01454">
    <property type="entry name" value="GTPase_Obg"/>
    <property type="match status" value="1"/>
</dbReference>
<dbReference type="InterPro" id="IPR036726">
    <property type="entry name" value="GTP1_OBG_dom_sf"/>
</dbReference>
<dbReference type="PATRIC" id="fig|1618417.4.peg.982"/>
<proteinExistence type="inferred from homology"/>
<dbReference type="FunFam" id="2.70.210.12:FF:000001">
    <property type="entry name" value="GTPase Obg"/>
    <property type="match status" value="1"/>
</dbReference>
<sequence>MLIDEVNIILKGGHGGAGKVSFYPGEKSGPSGGNGGKGGDLYIEATTDLTVLNQFSRKRLVSAENGMPGGLSRKIGKDGRDIVVFMPVGTVLIEKNTGEVITIDKGGQKILVCKGGLGGWGNYEFKSSRNTTPEYAQSGLDGEEKHFQASLKLLADFGLIGLPNAGKSSLLNELTSTSVKTADYPFTTLEPNLGVLNRKIIADIPGLIEGASDGRGLGVKFLKHIEKTSVLLHCIAADSPNLEEDYKVVVNELESFSNELIKKPQIILLTKSDLVDKKQLNERIKRLKKFKHKIYPVSIHDWDSLEELKKALTTS</sequence>
<feature type="binding site" evidence="8">
    <location>
        <begin position="203"/>
        <end position="206"/>
    </location>
    <ligand>
        <name>GTP</name>
        <dbReference type="ChEBI" id="CHEBI:37565"/>
    </ligand>
</feature>
<dbReference type="NCBIfam" id="TIGR00231">
    <property type="entry name" value="small_GTP"/>
    <property type="match status" value="1"/>
</dbReference>
<evidence type="ECO:0000259" key="10">
    <source>
        <dbReference type="PROSITE" id="PS51883"/>
    </source>
</evidence>
<dbReference type="InterPro" id="IPR027417">
    <property type="entry name" value="P-loop_NTPase"/>
</dbReference>
<dbReference type="GO" id="GO:0005737">
    <property type="term" value="C:cytoplasm"/>
    <property type="evidence" value="ECO:0007669"/>
    <property type="project" value="UniProtKB-SubCell"/>
</dbReference>
<organism evidence="11 12">
    <name type="scientific">Candidatus Daviesbacteria bacterium GW2011_GWA1_36_8</name>
    <dbReference type="NCBI Taxonomy" id="1618417"/>
    <lineage>
        <taxon>Bacteria</taxon>
        <taxon>Candidatus Daviesiibacteriota</taxon>
    </lineage>
</organism>
<protein>
    <recommendedName>
        <fullName evidence="8">GTPase Obg</fullName>
        <ecNumber evidence="8">3.6.5.-</ecNumber>
    </recommendedName>
    <alternativeName>
        <fullName evidence="8">GTP-binding protein Obg</fullName>
    </alternativeName>
</protein>
<feature type="binding site" evidence="8">
    <location>
        <begin position="270"/>
        <end position="273"/>
    </location>
    <ligand>
        <name>GTP</name>
        <dbReference type="ChEBI" id="CHEBI:37565"/>
    </ligand>
</feature>
<evidence type="ECO:0000256" key="4">
    <source>
        <dbReference type="ARBA" id="ARBA00022741"/>
    </source>
</evidence>
<keyword evidence="5 8" id="KW-0378">Hydrolase</keyword>
<keyword evidence="6 8" id="KW-0460">Magnesium</keyword>
<dbReference type="Pfam" id="PF01018">
    <property type="entry name" value="GTP1_OBG"/>
    <property type="match status" value="1"/>
</dbReference>
<comment type="caution">
    <text evidence="11">The sequence shown here is derived from an EMBL/GenBank/DDBJ whole genome shotgun (WGS) entry which is preliminary data.</text>
</comment>
<feature type="binding site" evidence="8">
    <location>
        <position position="188"/>
    </location>
    <ligand>
        <name>Mg(2+)</name>
        <dbReference type="ChEBI" id="CHEBI:18420"/>
    </ligand>
</feature>
<dbReference type="PROSITE" id="PS00905">
    <property type="entry name" value="GTP1_OBG"/>
    <property type="match status" value="1"/>
</dbReference>
<feature type="binding site" evidence="8">
    <location>
        <position position="168"/>
    </location>
    <ligand>
        <name>Mg(2+)</name>
        <dbReference type="ChEBI" id="CHEBI:18420"/>
    </ligand>
</feature>
<comment type="subcellular location">
    <subcellularLocation>
        <location evidence="8">Cytoplasm</location>
    </subcellularLocation>
</comment>
<dbReference type="GO" id="GO:0000287">
    <property type="term" value="F:magnesium ion binding"/>
    <property type="evidence" value="ECO:0007669"/>
    <property type="project" value="InterPro"/>
</dbReference>
<dbReference type="PANTHER" id="PTHR11702">
    <property type="entry name" value="DEVELOPMENTALLY REGULATED GTP-BINDING PROTEIN-RELATED"/>
    <property type="match status" value="1"/>
</dbReference>
<dbReference type="PIRSF" id="PIRSF002401">
    <property type="entry name" value="GTP_bd_Obg/CgtA"/>
    <property type="match status" value="1"/>
</dbReference>
<dbReference type="EMBL" id="LBSJ01000029">
    <property type="protein sequence ID" value="KKQ14794.1"/>
    <property type="molecule type" value="Genomic_DNA"/>
</dbReference>
<feature type="binding site" evidence="8">
    <location>
        <begin position="161"/>
        <end position="168"/>
    </location>
    <ligand>
        <name>GTP</name>
        <dbReference type="ChEBI" id="CHEBI:37565"/>
    </ligand>
</feature>
<comment type="function">
    <text evidence="8">An essential GTPase which binds GTP, GDP and possibly (p)ppGpp with moderate affinity, with high nucleotide exchange rates and a fairly low GTP hydrolysis rate. Plays a role in control of the cell cycle, stress response, ribosome biogenesis and in those bacteria that undergo differentiation, in morphogenesis control.</text>
</comment>
<comment type="subunit">
    <text evidence="8">Monomer.</text>
</comment>
<evidence type="ECO:0000313" key="11">
    <source>
        <dbReference type="EMBL" id="KKQ14794.1"/>
    </source>
</evidence>
<dbReference type="PRINTS" id="PR00326">
    <property type="entry name" value="GTP1OBG"/>
</dbReference>
<reference evidence="11 12" key="1">
    <citation type="journal article" date="2015" name="Nature">
        <title>rRNA introns, odd ribosomes, and small enigmatic genomes across a large radiation of phyla.</title>
        <authorList>
            <person name="Brown C.T."/>
            <person name="Hug L.A."/>
            <person name="Thomas B.C."/>
            <person name="Sharon I."/>
            <person name="Castelle C.J."/>
            <person name="Singh A."/>
            <person name="Wilkins M.J."/>
            <person name="Williams K.H."/>
            <person name="Banfield J.F."/>
        </authorList>
    </citation>
    <scope>NUCLEOTIDE SEQUENCE [LARGE SCALE GENOMIC DNA]</scope>
</reference>
<evidence type="ECO:0000256" key="5">
    <source>
        <dbReference type="ARBA" id="ARBA00022801"/>
    </source>
</evidence>
<dbReference type="GO" id="GO:0005525">
    <property type="term" value="F:GTP binding"/>
    <property type="evidence" value="ECO:0007669"/>
    <property type="project" value="UniProtKB-UniRule"/>
</dbReference>
<evidence type="ECO:0000256" key="1">
    <source>
        <dbReference type="ARBA" id="ARBA00007699"/>
    </source>
</evidence>
<dbReference type="PANTHER" id="PTHR11702:SF31">
    <property type="entry name" value="MITOCHONDRIAL RIBOSOME-ASSOCIATED GTPASE 2"/>
    <property type="match status" value="1"/>
</dbReference>
<comment type="cofactor">
    <cofactor evidence="8">
        <name>Mg(2+)</name>
        <dbReference type="ChEBI" id="CHEBI:18420"/>
    </cofactor>
</comment>
<feature type="domain" description="OBG-type G" evidence="9">
    <location>
        <begin position="155"/>
        <end position="315"/>
    </location>
</feature>
<feature type="binding site" evidence="8">
    <location>
        <begin position="298"/>
        <end position="300"/>
    </location>
    <ligand>
        <name>GTP</name>
        <dbReference type="ChEBI" id="CHEBI:37565"/>
    </ligand>
</feature>
<dbReference type="InterPro" id="IPR005225">
    <property type="entry name" value="Small_GTP-bd"/>
</dbReference>
<dbReference type="CDD" id="cd01898">
    <property type="entry name" value="Obg"/>
    <property type="match status" value="1"/>
</dbReference>
<keyword evidence="2 8" id="KW-0963">Cytoplasm</keyword>
<dbReference type="GO" id="GO:0042254">
    <property type="term" value="P:ribosome biogenesis"/>
    <property type="evidence" value="ECO:0007669"/>
    <property type="project" value="UniProtKB-UniRule"/>
</dbReference>
<evidence type="ECO:0000256" key="7">
    <source>
        <dbReference type="ARBA" id="ARBA00023134"/>
    </source>
</evidence>